<organism evidence="4 5">
    <name type="scientific">Tritrichomonas foetus</name>
    <dbReference type="NCBI Taxonomy" id="1144522"/>
    <lineage>
        <taxon>Eukaryota</taxon>
        <taxon>Metamonada</taxon>
        <taxon>Parabasalia</taxon>
        <taxon>Tritrichomonadida</taxon>
        <taxon>Tritrichomonadidae</taxon>
        <taxon>Tritrichomonas</taxon>
    </lineage>
</organism>
<evidence type="ECO:0000313" key="4">
    <source>
        <dbReference type="EMBL" id="OHT08459.1"/>
    </source>
</evidence>
<comment type="caution">
    <text evidence="4">The sequence shown here is derived from an EMBL/GenBank/DDBJ whole genome shotgun (WGS) entry which is preliminary data.</text>
</comment>
<sequence>MNQAFIQNAVPTTKIMITHSCIMPFEPFRIAWSSPFSAETRLAVGSFEKSNVNFMKIIKFVGPSAINESEIRLPYPVCNIKFCPHGINDNSDRMITCGDNLKLWQISTDSVQLVSDVQTSPKKIPLTSFDWSIFQENLVLVGGTDGAATAVDVGTGQIAARIIAHDHPIHDISFCGTSPTFLTASFDGSLRFFDLRDLQSSFIYYQTAMPLMRIEVSPYDSNLIAMFSRDSQAVTVVDTRHPGVPVNTCEAGDSPITCIGWSKLQPNLLFWSTRDCCLCNATLGEAMAPQANVLQRTSAPIECFANGHSVLAETLANRVDIIKYISPDFSQNLHIPISMLLE</sequence>
<dbReference type="InterPro" id="IPR001680">
    <property type="entry name" value="WD40_rpt"/>
</dbReference>
<dbReference type="InterPro" id="IPR015943">
    <property type="entry name" value="WD40/YVTN_repeat-like_dom_sf"/>
</dbReference>
<accession>A0A1J4KB60</accession>
<keyword evidence="1 3" id="KW-0853">WD repeat</keyword>
<dbReference type="RefSeq" id="XP_068361595.1">
    <property type="nucleotide sequence ID" value="XM_068502937.1"/>
</dbReference>
<dbReference type="PROSITE" id="PS50082">
    <property type="entry name" value="WD_REPEATS_2"/>
    <property type="match status" value="1"/>
</dbReference>
<keyword evidence="2" id="KW-0677">Repeat</keyword>
<dbReference type="OrthoDB" id="24670at2759"/>
<dbReference type="InterPro" id="IPR036322">
    <property type="entry name" value="WD40_repeat_dom_sf"/>
</dbReference>
<dbReference type="PANTHER" id="PTHR19919">
    <property type="entry name" value="WD REPEAT CONTAINING PROTEIN"/>
    <property type="match status" value="1"/>
</dbReference>
<evidence type="ECO:0000313" key="5">
    <source>
        <dbReference type="Proteomes" id="UP000179807"/>
    </source>
</evidence>
<evidence type="ECO:0000256" key="3">
    <source>
        <dbReference type="PROSITE-ProRule" id="PRU00221"/>
    </source>
</evidence>
<name>A0A1J4KB60_9EUKA</name>
<proteinExistence type="predicted"/>
<reference evidence="4" key="1">
    <citation type="submission" date="2016-10" db="EMBL/GenBank/DDBJ databases">
        <authorList>
            <person name="Benchimol M."/>
            <person name="Almeida L.G."/>
            <person name="Vasconcelos A.T."/>
            <person name="Perreira-Neves A."/>
            <person name="Rosa I.A."/>
            <person name="Tasca T."/>
            <person name="Bogo M.R."/>
            <person name="de Souza W."/>
        </authorList>
    </citation>
    <scope>NUCLEOTIDE SEQUENCE [LARGE SCALE GENOMIC DNA]</scope>
    <source>
        <strain evidence="4">K</strain>
    </source>
</reference>
<dbReference type="GeneID" id="94837641"/>
<dbReference type="InterPro" id="IPR045159">
    <property type="entry name" value="DCAF7-like"/>
</dbReference>
<evidence type="ECO:0000256" key="1">
    <source>
        <dbReference type="ARBA" id="ARBA00022574"/>
    </source>
</evidence>
<gene>
    <name evidence="4" type="ORF">TRFO_23065</name>
</gene>
<dbReference type="EMBL" id="MLAK01000667">
    <property type="protein sequence ID" value="OHT08459.1"/>
    <property type="molecule type" value="Genomic_DNA"/>
</dbReference>
<keyword evidence="5" id="KW-1185">Reference proteome</keyword>
<dbReference type="VEuPathDB" id="TrichDB:TRFO_23065"/>
<feature type="repeat" description="WD" evidence="3">
    <location>
        <begin position="162"/>
        <end position="203"/>
    </location>
</feature>
<evidence type="ECO:0000256" key="2">
    <source>
        <dbReference type="ARBA" id="ARBA00022737"/>
    </source>
</evidence>
<dbReference type="SUPFAM" id="SSF50978">
    <property type="entry name" value="WD40 repeat-like"/>
    <property type="match status" value="1"/>
</dbReference>
<dbReference type="Proteomes" id="UP000179807">
    <property type="component" value="Unassembled WGS sequence"/>
</dbReference>
<protein>
    <submittedName>
        <fullName evidence="4">WD repeat-containing protein LWD1-like protein</fullName>
    </submittedName>
</protein>
<dbReference type="AlphaFoldDB" id="A0A1J4KB60"/>
<dbReference type="Gene3D" id="2.130.10.10">
    <property type="entry name" value="YVTN repeat-like/Quinoprotein amine dehydrogenase"/>
    <property type="match status" value="1"/>
</dbReference>
<dbReference type="SMART" id="SM00320">
    <property type="entry name" value="WD40"/>
    <property type="match status" value="4"/>
</dbReference>